<dbReference type="STRING" id="6669.E9H951"/>
<name>E9H951_DAPPU</name>
<dbReference type="Proteomes" id="UP000000305">
    <property type="component" value="Unassembled WGS sequence"/>
</dbReference>
<dbReference type="AlphaFoldDB" id="E9H951"/>
<dbReference type="PhylomeDB" id="E9H951"/>
<dbReference type="KEGG" id="dpx:DAPPUDRAFT_111428"/>
<keyword evidence="2" id="KW-1185">Reference proteome</keyword>
<dbReference type="PANTHER" id="PTHR45877:SF2">
    <property type="entry name" value="E3 UBIQUITIN-PROTEIN LIGASE SINA-RELATED"/>
    <property type="match status" value="1"/>
</dbReference>
<dbReference type="InterPro" id="IPR004162">
    <property type="entry name" value="SINA-like_animal"/>
</dbReference>
<dbReference type="Gene3D" id="3.30.40.10">
    <property type="entry name" value="Zinc/RING finger domain, C3HC4 (zinc finger)"/>
    <property type="match status" value="1"/>
</dbReference>
<dbReference type="InterPro" id="IPR013083">
    <property type="entry name" value="Znf_RING/FYVE/PHD"/>
</dbReference>
<dbReference type="InParanoid" id="E9H951"/>
<gene>
    <name evidence="1" type="ORF">DAPPUDRAFT_111428</name>
</gene>
<dbReference type="EMBL" id="GL732607">
    <property type="protein sequence ID" value="EFX71757.1"/>
    <property type="molecule type" value="Genomic_DNA"/>
</dbReference>
<sequence>MDRGDNRVNIDALLRLFTCPGCGNPANKPPLFQCVKGHVACSQCSVKCRGSCPTCRQRMTTERNFWMEEASTFITFPLQTEGHQAMVKQRNGASFHYVERRAQLVIFVLGASLIELSSRYSEMEDEARNKDKAVAGITTVKWKTFTTRQQQRLLVLLRRFKLQEHL</sequence>
<protein>
    <recommendedName>
        <fullName evidence="3">RING-type domain-containing protein</fullName>
    </recommendedName>
</protein>
<organism evidence="1 2">
    <name type="scientific">Daphnia pulex</name>
    <name type="common">Water flea</name>
    <dbReference type="NCBI Taxonomy" id="6669"/>
    <lineage>
        <taxon>Eukaryota</taxon>
        <taxon>Metazoa</taxon>
        <taxon>Ecdysozoa</taxon>
        <taxon>Arthropoda</taxon>
        <taxon>Crustacea</taxon>
        <taxon>Branchiopoda</taxon>
        <taxon>Diplostraca</taxon>
        <taxon>Cladocera</taxon>
        <taxon>Anomopoda</taxon>
        <taxon>Daphniidae</taxon>
        <taxon>Daphnia</taxon>
    </lineage>
</organism>
<dbReference type="OrthoDB" id="941555at2759"/>
<proteinExistence type="predicted"/>
<dbReference type="SUPFAM" id="SSF57850">
    <property type="entry name" value="RING/U-box"/>
    <property type="match status" value="1"/>
</dbReference>
<evidence type="ECO:0008006" key="3">
    <source>
        <dbReference type="Google" id="ProtNLM"/>
    </source>
</evidence>
<evidence type="ECO:0000313" key="1">
    <source>
        <dbReference type="EMBL" id="EFX71757.1"/>
    </source>
</evidence>
<reference evidence="1 2" key="1">
    <citation type="journal article" date="2011" name="Science">
        <title>The ecoresponsive genome of Daphnia pulex.</title>
        <authorList>
            <person name="Colbourne J.K."/>
            <person name="Pfrender M.E."/>
            <person name="Gilbert D."/>
            <person name="Thomas W.K."/>
            <person name="Tucker A."/>
            <person name="Oakley T.H."/>
            <person name="Tokishita S."/>
            <person name="Aerts A."/>
            <person name="Arnold G.J."/>
            <person name="Basu M.K."/>
            <person name="Bauer D.J."/>
            <person name="Caceres C.E."/>
            <person name="Carmel L."/>
            <person name="Casola C."/>
            <person name="Choi J.H."/>
            <person name="Detter J.C."/>
            <person name="Dong Q."/>
            <person name="Dusheyko S."/>
            <person name="Eads B.D."/>
            <person name="Frohlich T."/>
            <person name="Geiler-Samerotte K.A."/>
            <person name="Gerlach D."/>
            <person name="Hatcher P."/>
            <person name="Jogdeo S."/>
            <person name="Krijgsveld J."/>
            <person name="Kriventseva E.V."/>
            <person name="Kultz D."/>
            <person name="Laforsch C."/>
            <person name="Lindquist E."/>
            <person name="Lopez J."/>
            <person name="Manak J.R."/>
            <person name="Muller J."/>
            <person name="Pangilinan J."/>
            <person name="Patwardhan R.P."/>
            <person name="Pitluck S."/>
            <person name="Pritham E.J."/>
            <person name="Rechtsteiner A."/>
            <person name="Rho M."/>
            <person name="Rogozin I.B."/>
            <person name="Sakarya O."/>
            <person name="Salamov A."/>
            <person name="Schaack S."/>
            <person name="Shapiro H."/>
            <person name="Shiga Y."/>
            <person name="Skalitzky C."/>
            <person name="Smith Z."/>
            <person name="Souvorov A."/>
            <person name="Sung W."/>
            <person name="Tang Z."/>
            <person name="Tsuchiya D."/>
            <person name="Tu H."/>
            <person name="Vos H."/>
            <person name="Wang M."/>
            <person name="Wolf Y.I."/>
            <person name="Yamagata H."/>
            <person name="Yamada T."/>
            <person name="Ye Y."/>
            <person name="Shaw J.R."/>
            <person name="Andrews J."/>
            <person name="Crease T.J."/>
            <person name="Tang H."/>
            <person name="Lucas S.M."/>
            <person name="Robertson H.M."/>
            <person name="Bork P."/>
            <person name="Koonin E.V."/>
            <person name="Zdobnov E.M."/>
            <person name="Grigoriev I.V."/>
            <person name="Lynch M."/>
            <person name="Boore J.L."/>
        </authorList>
    </citation>
    <scope>NUCLEOTIDE SEQUENCE [LARGE SCALE GENOMIC DNA]</scope>
</reference>
<evidence type="ECO:0000313" key="2">
    <source>
        <dbReference type="Proteomes" id="UP000000305"/>
    </source>
</evidence>
<dbReference type="eggNOG" id="KOG3002">
    <property type="taxonomic scope" value="Eukaryota"/>
</dbReference>
<accession>E9H951</accession>
<dbReference type="PANTHER" id="PTHR45877">
    <property type="entry name" value="E3 UBIQUITIN-PROTEIN LIGASE SIAH2"/>
    <property type="match status" value="1"/>
</dbReference>
<dbReference type="HOGENOM" id="CLU_1604413_0_0_1"/>
<dbReference type="GO" id="GO:0006511">
    <property type="term" value="P:ubiquitin-dependent protein catabolic process"/>
    <property type="evidence" value="ECO:0007669"/>
    <property type="project" value="InterPro"/>
</dbReference>